<reference evidence="2" key="1">
    <citation type="journal article" date="2019" name="Curr. Biol.">
        <title>Genome Sequence of Striga asiatica Provides Insight into the Evolution of Plant Parasitism.</title>
        <authorList>
            <person name="Yoshida S."/>
            <person name="Kim S."/>
            <person name="Wafula E.K."/>
            <person name="Tanskanen J."/>
            <person name="Kim Y.M."/>
            <person name="Honaas L."/>
            <person name="Yang Z."/>
            <person name="Spallek T."/>
            <person name="Conn C.E."/>
            <person name="Ichihashi Y."/>
            <person name="Cheong K."/>
            <person name="Cui S."/>
            <person name="Der J.P."/>
            <person name="Gundlach H."/>
            <person name="Jiao Y."/>
            <person name="Hori C."/>
            <person name="Ishida J.K."/>
            <person name="Kasahara H."/>
            <person name="Kiba T."/>
            <person name="Kim M.S."/>
            <person name="Koo N."/>
            <person name="Laohavisit A."/>
            <person name="Lee Y.H."/>
            <person name="Lumba S."/>
            <person name="McCourt P."/>
            <person name="Mortimer J.C."/>
            <person name="Mutuku J.M."/>
            <person name="Nomura T."/>
            <person name="Sasaki-Sekimoto Y."/>
            <person name="Seto Y."/>
            <person name="Wang Y."/>
            <person name="Wakatake T."/>
            <person name="Sakakibara H."/>
            <person name="Demura T."/>
            <person name="Yamaguchi S."/>
            <person name="Yoneyama K."/>
            <person name="Manabe R.I."/>
            <person name="Nelson D.C."/>
            <person name="Schulman A.H."/>
            <person name="Timko M.P."/>
            <person name="dePamphilis C.W."/>
            <person name="Choi D."/>
            <person name="Shirasu K."/>
        </authorList>
    </citation>
    <scope>NUCLEOTIDE SEQUENCE [LARGE SCALE GENOMIC DNA]</scope>
    <source>
        <strain evidence="2">cv. UVA1</strain>
    </source>
</reference>
<evidence type="ECO:0000313" key="1">
    <source>
        <dbReference type="EMBL" id="GER56450.1"/>
    </source>
</evidence>
<dbReference type="GO" id="GO:0005840">
    <property type="term" value="C:ribosome"/>
    <property type="evidence" value="ECO:0007669"/>
    <property type="project" value="UniProtKB-KW"/>
</dbReference>
<dbReference type="Proteomes" id="UP000325081">
    <property type="component" value="Unassembled WGS sequence"/>
</dbReference>
<comment type="caution">
    <text evidence="1">The sequence shown here is derived from an EMBL/GenBank/DDBJ whole genome shotgun (WGS) entry which is preliminary data.</text>
</comment>
<keyword evidence="1" id="KW-0689">Ribosomal protein</keyword>
<sequence length="107" mass="11603">MTSASTSEPTSLCPTIIYRTTRSCRRADDRPGKKIYIPAVEGSSATRLSRRTPPPASAAAVVNTLSDRPVQSTIHLFDLRLSPPSSTSVRPSPFYSPASIRLLLSCR</sequence>
<organism evidence="1 2">
    <name type="scientific">Striga asiatica</name>
    <name type="common">Asiatic witchweed</name>
    <name type="synonym">Buchnera asiatica</name>
    <dbReference type="NCBI Taxonomy" id="4170"/>
    <lineage>
        <taxon>Eukaryota</taxon>
        <taxon>Viridiplantae</taxon>
        <taxon>Streptophyta</taxon>
        <taxon>Embryophyta</taxon>
        <taxon>Tracheophyta</taxon>
        <taxon>Spermatophyta</taxon>
        <taxon>Magnoliopsida</taxon>
        <taxon>eudicotyledons</taxon>
        <taxon>Gunneridae</taxon>
        <taxon>Pentapetalae</taxon>
        <taxon>asterids</taxon>
        <taxon>lamiids</taxon>
        <taxon>Lamiales</taxon>
        <taxon>Orobanchaceae</taxon>
        <taxon>Buchnereae</taxon>
        <taxon>Striga</taxon>
    </lineage>
</organism>
<accession>A0A5A7RGZ6</accession>
<evidence type="ECO:0000313" key="2">
    <source>
        <dbReference type="Proteomes" id="UP000325081"/>
    </source>
</evidence>
<dbReference type="AlphaFoldDB" id="A0A5A7RGZ6"/>
<proteinExistence type="predicted"/>
<name>A0A5A7RGZ6_STRAF</name>
<keyword evidence="1" id="KW-0687">Ribonucleoprotein</keyword>
<gene>
    <name evidence="1" type="ORF">STAS_34179</name>
</gene>
<protein>
    <submittedName>
        <fullName evidence="1">50S ribosomal protein L4</fullName>
    </submittedName>
</protein>
<keyword evidence="2" id="KW-1185">Reference proteome</keyword>
<dbReference type="EMBL" id="BKCP01012736">
    <property type="protein sequence ID" value="GER56450.1"/>
    <property type="molecule type" value="Genomic_DNA"/>
</dbReference>